<evidence type="ECO:0000256" key="4">
    <source>
        <dbReference type="ARBA" id="ARBA00022679"/>
    </source>
</evidence>
<keyword evidence="2" id="KW-1003">Cell membrane</keyword>
<name>A0A1X9N4L8_9GAMM</name>
<dbReference type="KEGG" id="osg:BST96_02475"/>
<evidence type="ECO:0000256" key="3">
    <source>
        <dbReference type="ARBA" id="ARBA00022676"/>
    </source>
</evidence>
<comment type="subcellular location">
    <subcellularLocation>
        <location evidence="1">Cell membrane</location>
    </subcellularLocation>
</comment>
<sequence>MTERDSPPSYLLSIIIPTFNEADAIESSLLPLQNFRDNGSCEIILADGGSDDNTVALATPWIDQSVSADKGRARQMNAGAALAQGRYLLFLHADTLLTANFSTFLTELAVTHQRWGFFCLSLTGRHGFFRVIETAINWRSRLTSVATGDQCLFVDRATFLKAGCFPDMALMEDVALCKVLRQQSSPWVCKDKVLTSSRRWEQRGMLATVLLMWRLRLAYFLGASPDRLVKIYYG</sequence>
<dbReference type="OrthoDB" id="5291101at2"/>
<dbReference type="InterPro" id="IPR026461">
    <property type="entry name" value="Trfase_2_rSAM/seldom_assoc"/>
</dbReference>
<dbReference type="PANTHER" id="PTHR43646">
    <property type="entry name" value="GLYCOSYLTRANSFERASE"/>
    <property type="match status" value="1"/>
</dbReference>
<evidence type="ECO:0000256" key="1">
    <source>
        <dbReference type="ARBA" id="ARBA00004236"/>
    </source>
</evidence>
<dbReference type="SUPFAM" id="SSF53448">
    <property type="entry name" value="Nucleotide-diphospho-sugar transferases"/>
    <property type="match status" value="1"/>
</dbReference>
<evidence type="ECO:0000313" key="8">
    <source>
        <dbReference type="Proteomes" id="UP000193450"/>
    </source>
</evidence>
<keyword evidence="3" id="KW-0328">Glycosyltransferase</keyword>
<keyword evidence="8" id="KW-1185">Reference proteome</keyword>
<dbReference type="EMBL" id="CP019343">
    <property type="protein sequence ID" value="ARN73070.1"/>
    <property type="molecule type" value="Genomic_DNA"/>
</dbReference>
<keyword evidence="4 7" id="KW-0808">Transferase</keyword>
<evidence type="ECO:0000256" key="5">
    <source>
        <dbReference type="ARBA" id="ARBA00023136"/>
    </source>
</evidence>
<dbReference type="InterPro" id="IPR001173">
    <property type="entry name" value="Glyco_trans_2-like"/>
</dbReference>
<dbReference type="NCBIfam" id="TIGR04283">
    <property type="entry name" value="glyco_like_mftF"/>
    <property type="match status" value="1"/>
</dbReference>
<reference evidence="7 8" key="1">
    <citation type="submission" date="2016-11" db="EMBL/GenBank/DDBJ databases">
        <title>Trade-off between light-utilization and light-protection in marine flavobacteria.</title>
        <authorList>
            <person name="Kumagai Y."/>
        </authorList>
    </citation>
    <scope>NUCLEOTIDE SEQUENCE [LARGE SCALE GENOMIC DNA]</scope>
    <source>
        <strain evidence="7 8">NBRC 107125</strain>
    </source>
</reference>
<dbReference type="Gene3D" id="3.90.550.10">
    <property type="entry name" value="Spore Coat Polysaccharide Biosynthesis Protein SpsA, Chain A"/>
    <property type="match status" value="1"/>
</dbReference>
<protein>
    <submittedName>
        <fullName evidence="7">Glycosyl transferase</fullName>
    </submittedName>
</protein>
<evidence type="ECO:0000313" key="7">
    <source>
        <dbReference type="EMBL" id="ARN73070.1"/>
    </source>
</evidence>
<dbReference type="PANTHER" id="PTHR43646:SF2">
    <property type="entry name" value="GLYCOSYLTRANSFERASE 2-LIKE DOMAIN-CONTAINING PROTEIN"/>
    <property type="match status" value="1"/>
</dbReference>
<dbReference type="STRING" id="716816.BST96_02475"/>
<dbReference type="GO" id="GO:0016757">
    <property type="term" value="F:glycosyltransferase activity"/>
    <property type="evidence" value="ECO:0007669"/>
    <property type="project" value="UniProtKB-KW"/>
</dbReference>
<proteinExistence type="predicted"/>
<organism evidence="7 8">
    <name type="scientific">Oceanicoccus sagamiensis</name>
    <dbReference type="NCBI Taxonomy" id="716816"/>
    <lineage>
        <taxon>Bacteria</taxon>
        <taxon>Pseudomonadati</taxon>
        <taxon>Pseudomonadota</taxon>
        <taxon>Gammaproteobacteria</taxon>
        <taxon>Cellvibrionales</taxon>
        <taxon>Spongiibacteraceae</taxon>
        <taxon>Oceanicoccus</taxon>
    </lineage>
</organism>
<evidence type="ECO:0000259" key="6">
    <source>
        <dbReference type="Pfam" id="PF00535"/>
    </source>
</evidence>
<evidence type="ECO:0000256" key="2">
    <source>
        <dbReference type="ARBA" id="ARBA00022475"/>
    </source>
</evidence>
<dbReference type="Proteomes" id="UP000193450">
    <property type="component" value="Chromosome"/>
</dbReference>
<dbReference type="RefSeq" id="WP_085757165.1">
    <property type="nucleotide sequence ID" value="NZ_CP019343.1"/>
</dbReference>
<dbReference type="InterPro" id="IPR029044">
    <property type="entry name" value="Nucleotide-diphossugar_trans"/>
</dbReference>
<accession>A0A1X9N4L8</accession>
<gene>
    <name evidence="7" type="ORF">BST96_02475</name>
</gene>
<dbReference type="CDD" id="cd02522">
    <property type="entry name" value="GT_2_like_a"/>
    <property type="match status" value="1"/>
</dbReference>
<dbReference type="AlphaFoldDB" id="A0A1X9N4L8"/>
<feature type="domain" description="Glycosyltransferase 2-like" evidence="6">
    <location>
        <begin position="13"/>
        <end position="100"/>
    </location>
</feature>
<keyword evidence="5" id="KW-0472">Membrane</keyword>
<dbReference type="GO" id="GO:0005886">
    <property type="term" value="C:plasma membrane"/>
    <property type="evidence" value="ECO:0007669"/>
    <property type="project" value="UniProtKB-SubCell"/>
</dbReference>
<dbReference type="Pfam" id="PF00535">
    <property type="entry name" value="Glycos_transf_2"/>
    <property type="match status" value="1"/>
</dbReference>